<feature type="domain" description="Uncharacterized protein YyaB-like PH" evidence="3">
    <location>
        <begin position="84"/>
        <end position="155"/>
    </location>
</feature>
<dbReference type="GO" id="GO:0030153">
    <property type="term" value="P:bacteriocin immunity"/>
    <property type="evidence" value="ECO:0007669"/>
    <property type="project" value="InterPro"/>
</dbReference>
<keyword evidence="2" id="KW-1133">Transmembrane helix</keyword>
<name>A0A7W5E4U3_9BACT</name>
<reference evidence="4 5" key="1">
    <citation type="submission" date="2020-08" db="EMBL/GenBank/DDBJ databases">
        <title>Genomic Encyclopedia of Type Strains, Phase III (KMG-III): the genomes of soil and plant-associated and newly described type strains.</title>
        <authorList>
            <person name="Whitman W."/>
        </authorList>
    </citation>
    <scope>NUCLEOTIDE SEQUENCE [LARGE SCALE GENOMIC DNA]</scope>
    <source>
        <strain evidence="4 5">CECT 8075</strain>
    </source>
</reference>
<evidence type="ECO:0000259" key="3">
    <source>
        <dbReference type="Pfam" id="PF06713"/>
    </source>
</evidence>
<evidence type="ECO:0000313" key="5">
    <source>
        <dbReference type="Proteomes" id="UP000536179"/>
    </source>
</evidence>
<comment type="caution">
    <text evidence="4">The sequence shown here is derived from an EMBL/GenBank/DDBJ whole genome shotgun (WGS) entry which is preliminary data.</text>
</comment>
<dbReference type="InterPro" id="IPR009589">
    <property type="entry name" value="PH_YyaB-like"/>
</dbReference>
<organism evidence="4 5">
    <name type="scientific">Aporhodopirellula rubra</name>
    <dbReference type="NCBI Taxonomy" id="980271"/>
    <lineage>
        <taxon>Bacteria</taxon>
        <taxon>Pseudomonadati</taxon>
        <taxon>Planctomycetota</taxon>
        <taxon>Planctomycetia</taxon>
        <taxon>Pirellulales</taxon>
        <taxon>Pirellulaceae</taxon>
        <taxon>Aporhodopirellula</taxon>
    </lineage>
</organism>
<gene>
    <name evidence="4" type="ORF">FHS27_006072</name>
</gene>
<keyword evidence="2" id="KW-0472">Membrane</keyword>
<sequence>MSESTVTKPGNPDTNSSSERRRLDRKVHQSAVDWWLAALLAFPIVGAVVIAAYLIAVGRPGDASVMFLTAAGILVVTAIFTVPCRYTLLTDTLSIRCGVICYQVPYDSIRDVRMAWTLRSGPALSLRRVVVKTDRREHILSPVDRERFIRQLNARISA</sequence>
<protein>
    <submittedName>
        <fullName evidence="4">Membrane protein YdbS with pleckstrin-like domain</fullName>
    </submittedName>
</protein>
<dbReference type="EMBL" id="JACHXU010000033">
    <property type="protein sequence ID" value="MBB3210226.1"/>
    <property type="molecule type" value="Genomic_DNA"/>
</dbReference>
<accession>A0A7W5E4U3</accession>
<keyword evidence="5" id="KW-1185">Reference proteome</keyword>
<dbReference type="Proteomes" id="UP000536179">
    <property type="component" value="Unassembled WGS sequence"/>
</dbReference>
<proteinExistence type="predicted"/>
<feature type="region of interest" description="Disordered" evidence="1">
    <location>
        <begin position="1"/>
        <end position="22"/>
    </location>
</feature>
<dbReference type="AlphaFoldDB" id="A0A7W5E4U3"/>
<dbReference type="RefSeq" id="WP_315854734.1">
    <property type="nucleotide sequence ID" value="NZ_JACHXU010000033.1"/>
</dbReference>
<feature type="compositionally biased region" description="Polar residues" evidence="1">
    <location>
        <begin position="1"/>
        <end position="17"/>
    </location>
</feature>
<dbReference type="Pfam" id="PF06713">
    <property type="entry name" value="bPH_4"/>
    <property type="match status" value="1"/>
</dbReference>
<evidence type="ECO:0000313" key="4">
    <source>
        <dbReference type="EMBL" id="MBB3210226.1"/>
    </source>
</evidence>
<evidence type="ECO:0000256" key="1">
    <source>
        <dbReference type="SAM" id="MobiDB-lite"/>
    </source>
</evidence>
<feature type="transmembrane region" description="Helical" evidence="2">
    <location>
        <begin position="34"/>
        <end position="56"/>
    </location>
</feature>
<feature type="transmembrane region" description="Helical" evidence="2">
    <location>
        <begin position="63"/>
        <end position="82"/>
    </location>
</feature>
<keyword evidence="2" id="KW-0812">Transmembrane</keyword>
<evidence type="ECO:0000256" key="2">
    <source>
        <dbReference type="SAM" id="Phobius"/>
    </source>
</evidence>